<name>A0A2V3W8Y4_9BACI</name>
<reference evidence="1 2" key="1">
    <citation type="submission" date="2018-05" db="EMBL/GenBank/DDBJ databases">
        <title>Genomic Encyclopedia of Type Strains, Phase IV (KMG-IV): sequencing the most valuable type-strain genomes for metagenomic binning, comparative biology and taxonomic classification.</title>
        <authorList>
            <person name="Goeker M."/>
        </authorList>
    </citation>
    <scope>NUCLEOTIDE SEQUENCE [LARGE SCALE GENOMIC DNA]</scope>
    <source>
        <strain evidence="1 2">DSM 28556</strain>
    </source>
</reference>
<evidence type="ECO:0008006" key="3">
    <source>
        <dbReference type="Google" id="ProtNLM"/>
    </source>
</evidence>
<dbReference type="Proteomes" id="UP000247978">
    <property type="component" value="Unassembled WGS sequence"/>
</dbReference>
<evidence type="ECO:0000313" key="2">
    <source>
        <dbReference type="Proteomes" id="UP000247978"/>
    </source>
</evidence>
<evidence type="ECO:0000313" key="1">
    <source>
        <dbReference type="EMBL" id="PXW90582.1"/>
    </source>
</evidence>
<protein>
    <recommendedName>
        <fullName evidence="3">Amidohydrolase family protein</fullName>
    </recommendedName>
</protein>
<sequence length="60" mass="7365">MIENVIDIHAHFPVKHEPFYEHRKVNPKVLAYQQLLRKKWRENFKFEDEHAETDHPGNEK</sequence>
<dbReference type="EMBL" id="QJJQ01000001">
    <property type="protein sequence ID" value="PXW90582.1"/>
    <property type="molecule type" value="Genomic_DNA"/>
</dbReference>
<comment type="caution">
    <text evidence="1">The sequence shown here is derived from an EMBL/GenBank/DDBJ whole genome shotgun (WGS) entry which is preliminary data.</text>
</comment>
<dbReference type="AlphaFoldDB" id="A0A2V3W8Y4"/>
<dbReference type="RefSeq" id="WP_110393832.1">
    <property type="nucleotide sequence ID" value="NZ_JBHUHB010000001.1"/>
</dbReference>
<keyword evidence="2" id="KW-1185">Reference proteome</keyword>
<organism evidence="1 2">
    <name type="scientific">Pseudogracilibacillus auburnensis</name>
    <dbReference type="NCBI Taxonomy" id="1494959"/>
    <lineage>
        <taxon>Bacteria</taxon>
        <taxon>Bacillati</taxon>
        <taxon>Bacillota</taxon>
        <taxon>Bacilli</taxon>
        <taxon>Bacillales</taxon>
        <taxon>Bacillaceae</taxon>
        <taxon>Pseudogracilibacillus</taxon>
    </lineage>
</organism>
<gene>
    <name evidence="1" type="ORF">DFR56_101494</name>
</gene>
<accession>A0A2V3W8Y4</accession>
<proteinExistence type="predicted"/>